<dbReference type="eggNOG" id="COG0517">
    <property type="taxonomic scope" value="Bacteria"/>
</dbReference>
<evidence type="ECO:0000256" key="1">
    <source>
        <dbReference type="ARBA" id="ARBA00004141"/>
    </source>
</evidence>
<evidence type="ECO:0000256" key="8">
    <source>
        <dbReference type="PROSITE-ProRule" id="PRU00703"/>
    </source>
</evidence>
<feature type="transmembrane region" description="Helical" evidence="9">
    <location>
        <begin position="267"/>
        <end position="286"/>
    </location>
</feature>
<accession>U5QFQ3</accession>
<keyword evidence="12" id="KW-1185">Reference proteome</keyword>
<dbReference type="GO" id="GO:0005886">
    <property type="term" value="C:plasma membrane"/>
    <property type="evidence" value="ECO:0007669"/>
    <property type="project" value="TreeGrafter"/>
</dbReference>
<dbReference type="EMBL" id="CP003587">
    <property type="protein sequence ID" value="AGY57708.1"/>
    <property type="molecule type" value="Genomic_DNA"/>
</dbReference>
<dbReference type="Pfam" id="PF00582">
    <property type="entry name" value="Usp"/>
    <property type="match status" value="2"/>
</dbReference>
<dbReference type="Pfam" id="PF00571">
    <property type="entry name" value="CBS"/>
    <property type="match status" value="2"/>
</dbReference>
<dbReference type="Gene3D" id="1.10.3080.10">
    <property type="entry name" value="Clc chloride channel"/>
    <property type="match status" value="1"/>
</dbReference>
<evidence type="ECO:0000259" key="10">
    <source>
        <dbReference type="PROSITE" id="PS51371"/>
    </source>
</evidence>
<keyword evidence="3 9" id="KW-0812">Transmembrane</keyword>
<feature type="transmembrane region" description="Helical" evidence="9">
    <location>
        <begin position="330"/>
        <end position="350"/>
    </location>
</feature>
<dbReference type="PATRIC" id="fig|1183438.3.peg.1440"/>
<reference evidence="11 12" key="1">
    <citation type="journal article" date="2013" name="PLoS ONE">
        <title>Cultivation and Complete Genome Sequencing of Gloeobacter kilaueensis sp. nov., from a Lava Cave in Kilauea Caldera, Hawai'i.</title>
        <authorList>
            <person name="Saw J.H."/>
            <person name="Schatz M."/>
            <person name="Brown M.V."/>
            <person name="Kunkel D.D."/>
            <person name="Foster J.S."/>
            <person name="Shick H."/>
            <person name="Christensen S."/>
            <person name="Hou S."/>
            <person name="Wan X."/>
            <person name="Donachie S.P."/>
        </authorList>
    </citation>
    <scope>NUCLEOTIDE SEQUENCE [LARGE SCALE GENOMIC DNA]</scope>
    <source>
        <strain evidence="12">JS</strain>
    </source>
</reference>
<dbReference type="RefSeq" id="WP_023172810.1">
    <property type="nucleotide sequence ID" value="NC_022600.1"/>
</dbReference>
<feature type="transmembrane region" description="Helical" evidence="9">
    <location>
        <begin position="48"/>
        <end position="74"/>
    </location>
</feature>
<dbReference type="OrthoDB" id="9812438at2"/>
<dbReference type="PANTHER" id="PTHR45711">
    <property type="entry name" value="CHLORIDE CHANNEL PROTEIN"/>
    <property type="match status" value="1"/>
</dbReference>
<dbReference type="PANTHER" id="PTHR45711:SF10">
    <property type="entry name" value="CHLORIDE CHANNEL PROTEIN"/>
    <property type="match status" value="1"/>
</dbReference>
<dbReference type="KEGG" id="glj:GKIL_1462"/>
<name>U5QFQ3_GLOK1</name>
<dbReference type="InterPro" id="IPR046342">
    <property type="entry name" value="CBS_dom_sf"/>
</dbReference>
<keyword evidence="7" id="KW-0868">Chloride</keyword>
<dbReference type="InterPro" id="IPR014743">
    <property type="entry name" value="Cl-channel_core"/>
</dbReference>
<dbReference type="Gene3D" id="3.40.50.12370">
    <property type="match status" value="1"/>
</dbReference>
<evidence type="ECO:0000313" key="12">
    <source>
        <dbReference type="Proteomes" id="UP000017396"/>
    </source>
</evidence>
<keyword evidence="6 9" id="KW-0472">Membrane</keyword>
<dbReference type="SUPFAM" id="SSF81340">
    <property type="entry name" value="Clc chloride channel"/>
    <property type="match status" value="1"/>
</dbReference>
<gene>
    <name evidence="11" type="ORF">GKIL_1462</name>
</gene>
<feature type="transmembrane region" description="Helical" evidence="9">
    <location>
        <begin position="229"/>
        <end position="246"/>
    </location>
</feature>
<evidence type="ECO:0000256" key="9">
    <source>
        <dbReference type="SAM" id="Phobius"/>
    </source>
</evidence>
<feature type="transmembrane region" description="Helical" evidence="9">
    <location>
        <begin position="189"/>
        <end position="209"/>
    </location>
</feature>
<dbReference type="SUPFAM" id="SSF52402">
    <property type="entry name" value="Adenine nucleotide alpha hydrolases-like"/>
    <property type="match status" value="2"/>
</dbReference>
<evidence type="ECO:0000256" key="2">
    <source>
        <dbReference type="ARBA" id="ARBA00022448"/>
    </source>
</evidence>
<dbReference type="AlphaFoldDB" id="U5QFQ3"/>
<protein>
    <submittedName>
        <fullName evidence="11">Chloride channel protein</fullName>
    </submittedName>
</protein>
<dbReference type="CDD" id="cd00293">
    <property type="entry name" value="USP-like"/>
    <property type="match status" value="2"/>
</dbReference>
<evidence type="ECO:0000256" key="6">
    <source>
        <dbReference type="ARBA" id="ARBA00023136"/>
    </source>
</evidence>
<feature type="transmembrane region" description="Helical" evidence="9">
    <location>
        <begin position="153"/>
        <end position="177"/>
    </location>
</feature>
<feature type="domain" description="CBS" evidence="10">
    <location>
        <begin position="448"/>
        <end position="503"/>
    </location>
</feature>
<feature type="transmembrane region" description="Helical" evidence="9">
    <location>
        <begin position="362"/>
        <end position="384"/>
    </location>
</feature>
<feature type="transmembrane region" description="Helical" evidence="9">
    <location>
        <begin position="391"/>
        <end position="408"/>
    </location>
</feature>
<dbReference type="Gene3D" id="3.10.580.10">
    <property type="entry name" value="CBS-domain"/>
    <property type="match status" value="1"/>
</dbReference>
<evidence type="ECO:0000313" key="11">
    <source>
        <dbReference type="EMBL" id="AGY57708.1"/>
    </source>
</evidence>
<dbReference type="InterPro" id="IPR000644">
    <property type="entry name" value="CBS_dom"/>
</dbReference>
<dbReference type="InterPro" id="IPR006016">
    <property type="entry name" value="UspA"/>
</dbReference>
<dbReference type="PRINTS" id="PR00762">
    <property type="entry name" value="CLCHANNEL"/>
</dbReference>
<keyword evidence="2" id="KW-0813">Transport</keyword>
<proteinExistence type="predicted"/>
<dbReference type="Pfam" id="PF00654">
    <property type="entry name" value="Voltage_CLC"/>
    <property type="match status" value="1"/>
</dbReference>
<comment type="subcellular location">
    <subcellularLocation>
        <location evidence="1">Membrane</location>
        <topology evidence="1">Multi-pass membrane protein</topology>
    </subcellularLocation>
</comment>
<feature type="domain" description="CBS" evidence="10">
    <location>
        <begin position="511"/>
        <end position="571"/>
    </location>
</feature>
<feature type="transmembrane region" description="Helical" evidence="9">
    <location>
        <begin position="17"/>
        <end position="36"/>
    </location>
</feature>
<organism evidence="11 12">
    <name type="scientific">Gloeobacter kilaueensis (strain ATCC BAA-2537 / CCAP 1431/1 / ULC 316 / JS1)</name>
    <dbReference type="NCBI Taxonomy" id="1183438"/>
    <lineage>
        <taxon>Bacteria</taxon>
        <taxon>Bacillati</taxon>
        <taxon>Cyanobacteriota</taxon>
        <taxon>Cyanophyceae</taxon>
        <taxon>Gloeobacterales</taxon>
        <taxon>Gloeobacteraceae</taxon>
        <taxon>Gloeobacter</taxon>
    </lineage>
</organism>
<sequence>MWPWQRNLRQLLRPQRLATLEACLIGLIAGLAAVALKQGAALLTHWRIAAIGLGGWWTLPLLSLLGGLIAGWLVERFAPEAAGSGIPQVKAVLARVPMALDLRVAIVKLVSGIAAIGSGLPLGREGPTVQLGAALANQLSRWVPTSPSYRRQLVAAGAGAGLAAAFNAPIAGVIFVVEELLQDVSGLTLGSAILASFIASVISRVLGGFSFDLKAPLAGFHTGFTVQEIPYYLLLGVLAGVLGALFNRAILASLSFNRQVLRLKLSLRVGLAGLGIGLALVFLPAVFRDGEQLREMILAVQTPWQFVALAFVAQFVLTVIAYGSGAPGGIFAPSLVLGSALGALVGTLSYSTLHINPPLPYALAGMGAFFCAVTRVPITSFVIIFEITNDFTLVLPLMVVCVIAAIVAERLNEGSIYDQLLAFSGIRLTEQIVSDEKLLGQLAAGDVMQTRIETLESRLALSEVSQAFSRSHHRGFPVVEGERLVGIVTQTDLLKIAARQLPPDAPLTEIMTTQPVTVTAGDTLNEVLYLLNRYELSRLPVTEGSKLVGIITRSDIIRAEADLLGGENLQSLGPRPSPSYVVYQTRSPAIGQGRLLLPLANPETAPALLEFALAVARERKLELECLQVIVVPRTRAPSDTTVAIAPSVRLLRQAVRAAQAVGVPVHTQVRVAHDVSQAVLETIKERRISLALLGWKGNTATPGRIFGSAVDTIIRQAPCEVLLIKLKDNALPRHWLVPIGGGPNAKEALKILPALLRGIPGRGEVTVCQVFAPESAHDTAPLEADSLSLSRAIGRPVEALPLFSKAIAQTLVRCASDGKFDGIIIGASRESLLQQAVRGNIPETVARDSDCTVIVVRI</sequence>
<keyword evidence="8" id="KW-0129">CBS domain</keyword>
<dbReference type="eggNOG" id="COG0038">
    <property type="taxonomic scope" value="Bacteria"/>
</dbReference>
<dbReference type="InterPro" id="IPR001807">
    <property type="entry name" value="ClC"/>
</dbReference>
<dbReference type="STRING" id="1183438.GKIL_1462"/>
<dbReference type="eggNOG" id="COG0589">
    <property type="taxonomic scope" value="Bacteria"/>
</dbReference>
<dbReference type="PROSITE" id="PS51371">
    <property type="entry name" value="CBS"/>
    <property type="match status" value="2"/>
</dbReference>
<dbReference type="CDD" id="cd01031">
    <property type="entry name" value="EriC"/>
    <property type="match status" value="1"/>
</dbReference>
<keyword evidence="5" id="KW-0406">Ion transport</keyword>
<feature type="transmembrane region" description="Helical" evidence="9">
    <location>
        <begin position="306"/>
        <end position="323"/>
    </location>
</feature>
<dbReference type="SMART" id="SM00116">
    <property type="entry name" value="CBS"/>
    <property type="match status" value="2"/>
</dbReference>
<evidence type="ECO:0000256" key="5">
    <source>
        <dbReference type="ARBA" id="ARBA00023065"/>
    </source>
</evidence>
<evidence type="ECO:0000256" key="7">
    <source>
        <dbReference type="ARBA" id="ARBA00023214"/>
    </source>
</evidence>
<dbReference type="Proteomes" id="UP000017396">
    <property type="component" value="Chromosome"/>
</dbReference>
<evidence type="ECO:0000256" key="3">
    <source>
        <dbReference type="ARBA" id="ARBA00022692"/>
    </source>
</evidence>
<evidence type="ECO:0000256" key="4">
    <source>
        <dbReference type="ARBA" id="ARBA00022989"/>
    </source>
</evidence>
<dbReference type="HOGENOM" id="CLU_016449_0_0_3"/>
<keyword evidence="4 9" id="KW-1133">Transmembrane helix</keyword>
<dbReference type="SUPFAM" id="SSF54631">
    <property type="entry name" value="CBS-domain pair"/>
    <property type="match status" value="1"/>
</dbReference>
<dbReference type="GO" id="GO:0005247">
    <property type="term" value="F:voltage-gated chloride channel activity"/>
    <property type="evidence" value="ECO:0007669"/>
    <property type="project" value="TreeGrafter"/>
</dbReference>